<feature type="chain" id="PRO_5043342404" evidence="1">
    <location>
        <begin position="19"/>
        <end position="107"/>
    </location>
</feature>
<proteinExistence type="predicted"/>
<reference evidence="2" key="1">
    <citation type="submission" date="2023-10" db="EMBL/GenBank/DDBJ databases">
        <title>Surveillance and assessment of the effects of hospital wastewater treatment on clearance of pathogenic bacterial and antimicrobial resistance genes.</title>
        <authorList>
            <person name="Wu Y."/>
        </authorList>
    </citation>
    <scope>NUCLEOTIDE SEQUENCE</scope>
    <source>
        <strain evidence="2">23-M-SRM-33-1</strain>
    </source>
</reference>
<name>A0AAW8XZP2_9ENTR</name>
<sequence>MLRLLMMTALFYTGSSIAADVGLTRSYVSDDAITIAKGLGDLSAAPVLLFVVVDVNSHFATKCGKVASPHELAMNPIVDELVDLKRTNNESTYKEGISRLSCSLFEN</sequence>
<dbReference type="EMBL" id="JAWHZD010000036">
    <property type="protein sequence ID" value="MDV0844963.1"/>
    <property type="molecule type" value="Genomic_DNA"/>
</dbReference>
<accession>A0AAW8XZP2</accession>
<evidence type="ECO:0000313" key="2">
    <source>
        <dbReference type="EMBL" id="MDV0844963.1"/>
    </source>
</evidence>
<dbReference type="RefSeq" id="WP_316941433.1">
    <property type="nucleotide sequence ID" value="NZ_JAWHZD010000036.1"/>
</dbReference>
<keyword evidence="1" id="KW-0732">Signal</keyword>
<dbReference type="AlphaFoldDB" id="A0AAW8XZP2"/>
<evidence type="ECO:0000256" key="1">
    <source>
        <dbReference type="SAM" id="SignalP"/>
    </source>
</evidence>
<evidence type="ECO:0000313" key="3">
    <source>
        <dbReference type="Proteomes" id="UP001284547"/>
    </source>
</evidence>
<dbReference type="Proteomes" id="UP001284547">
    <property type="component" value="Unassembled WGS sequence"/>
</dbReference>
<gene>
    <name evidence="2" type="ORF">RZP41_27530</name>
</gene>
<protein>
    <submittedName>
        <fullName evidence="2">Uncharacterized protein</fullName>
    </submittedName>
</protein>
<comment type="caution">
    <text evidence="2">The sequence shown here is derived from an EMBL/GenBank/DDBJ whole genome shotgun (WGS) entry which is preliminary data.</text>
</comment>
<organism evidence="2 3">
    <name type="scientific">Klebsiella quasipneumoniae subsp. quasipneumoniae</name>
    <dbReference type="NCBI Taxonomy" id="1667327"/>
    <lineage>
        <taxon>Bacteria</taxon>
        <taxon>Pseudomonadati</taxon>
        <taxon>Pseudomonadota</taxon>
        <taxon>Gammaproteobacteria</taxon>
        <taxon>Enterobacterales</taxon>
        <taxon>Enterobacteriaceae</taxon>
        <taxon>Klebsiella/Raoultella group</taxon>
        <taxon>Klebsiella</taxon>
        <taxon>Klebsiella pneumoniae complex</taxon>
    </lineage>
</organism>
<feature type="signal peptide" evidence="1">
    <location>
        <begin position="1"/>
        <end position="18"/>
    </location>
</feature>